<proteinExistence type="predicted"/>
<gene>
    <name evidence="1" type="ORF">L6452_06218</name>
</gene>
<dbReference type="Proteomes" id="UP001055879">
    <property type="component" value="Linkage Group LG02"/>
</dbReference>
<evidence type="ECO:0000313" key="2">
    <source>
        <dbReference type="Proteomes" id="UP001055879"/>
    </source>
</evidence>
<accession>A0ACB9EIU3</accession>
<protein>
    <submittedName>
        <fullName evidence="1">Uncharacterized protein</fullName>
    </submittedName>
</protein>
<name>A0ACB9EIU3_ARCLA</name>
<reference evidence="2" key="1">
    <citation type="journal article" date="2022" name="Mol. Ecol. Resour.">
        <title>The genomes of chicory, endive, great burdock and yacon provide insights into Asteraceae palaeo-polyploidization history and plant inulin production.</title>
        <authorList>
            <person name="Fan W."/>
            <person name="Wang S."/>
            <person name="Wang H."/>
            <person name="Wang A."/>
            <person name="Jiang F."/>
            <person name="Liu H."/>
            <person name="Zhao H."/>
            <person name="Xu D."/>
            <person name="Zhang Y."/>
        </authorList>
    </citation>
    <scope>NUCLEOTIDE SEQUENCE [LARGE SCALE GENOMIC DNA]</scope>
    <source>
        <strain evidence="2">cv. Niubang</strain>
    </source>
</reference>
<sequence>MMNILALGLVLTSLVTGAVWSPPPPPRHDSNREEVIVKEGHRVVIVEYEKEGDGNTKVLISPHEPSASVDDAEAKFSGPRELVCDAFGKCKHKIAEAFGRTKDKVSETAHGISDKASDIEEHAMEATSGAVGKAKDTVHGYEERAKEAVNEAFGKAKQAANEELSEKVSEKANCKEGIIGESVDQAKNSMAQGIGKAKKVAGDVMSTVKDGAAKAKNFDVVDSPKRMGEDIQRNVTGKVEEGAEHVMEHAKEAAANMQKVGHKSLGEILSKLQEATFDVFWYLVSPEKVDAVVGLIHILGFSTAYGMCVWVTFVSSYILGRYLPRQQFGMVQSRIYPVYFRAMAYCVGAALLGHLVSRRMKSLSSIVEMFQGLSLLSALLMVLTNMMWLEPRSTKVMFERMKIEKEEGRGIAGAVREGIADNGGDTVVRPPANVAAERQDVLRMNEKLKRLNSYSSALNVSTLVVLTWHMAYMGQRLQATR</sequence>
<evidence type="ECO:0000313" key="1">
    <source>
        <dbReference type="EMBL" id="KAI3758650.1"/>
    </source>
</evidence>
<reference evidence="1 2" key="2">
    <citation type="journal article" date="2022" name="Mol. Ecol. Resour.">
        <title>The genomes of chicory, endive, great burdock and yacon provide insights into Asteraceae paleo-polyploidization history and plant inulin production.</title>
        <authorList>
            <person name="Fan W."/>
            <person name="Wang S."/>
            <person name="Wang H."/>
            <person name="Wang A."/>
            <person name="Jiang F."/>
            <person name="Liu H."/>
            <person name="Zhao H."/>
            <person name="Xu D."/>
            <person name="Zhang Y."/>
        </authorList>
    </citation>
    <scope>NUCLEOTIDE SEQUENCE [LARGE SCALE GENOMIC DNA]</scope>
    <source>
        <strain evidence="2">cv. Niubang</strain>
    </source>
</reference>
<dbReference type="EMBL" id="CM042048">
    <property type="protein sequence ID" value="KAI3758650.1"/>
    <property type="molecule type" value="Genomic_DNA"/>
</dbReference>
<keyword evidence="2" id="KW-1185">Reference proteome</keyword>
<organism evidence="1 2">
    <name type="scientific">Arctium lappa</name>
    <name type="common">Greater burdock</name>
    <name type="synonym">Lappa major</name>
    <dbReference type="NCBI Taxonomy" id="4217"/>
    <lineage>
        <taxon>Eukaryota</taxon>
        <taxon>Viridiplantae</taxon>
        <taxon>Streptophyta</taxon>
        <taxon>Embryophyta</taxon>
        <taxon>Tracheophyta</taxon>
        <taxon>Spermatophyta</taxon>
        <taxon>Magnoliopsida</taxon>
        <taxon>eudicotyledons</taxon>
        <taxon>Gunneridae</taxon>
        <taxon>Pentapetalae</taxon>
        <taxon>asterids</taxon>
        <taxon>campanulids</taxon>
        <taxon>Asterales</taxon>
        <taxon>Asteraceae</taxon>
        <taxon>Carduoideae</taxon>
        <taxon>Cardueae</taxon>
        <taxon>Arctiinae</taxon>
        <taxon>Arctium</taxon>
    </lineage>
</organism>
<comment type="caution">
    <text evidence="1">The sequence shown here is derived from an EMBL/GenBank/DDBJ whole genome shotgun (WGS) entry which is preliminary data.</text>
</comment>